<feature type="region of interest" description="Disordered" evidence="1">
    <location>
        <begin position="55"/>
        <end position="128"/>
    </location>
</feature>
<dbReference type="Pfam" id="PF11600">
    <property type="entry name" value="CAF1A_acidic"/>
    <property type="match status" value="1"/>
</dbReference>
<dbReference type="EMBL" id="UZAN01056726">
    <property type="protein sequence ID" value="VDP91379.1"/>
    <property type="molecule type" value="Genomic_DNA"/>
</dbReference>
<organism evidence="5">
    <name type="scientific">Echinostoma caproni</name>
    <dbReference type="NCBI Taxonomy" id="27848"/>
    <lineage>
        <taxon>Eukaryota</taxon>
        <taxon>Metazoa</taxon>
        <taxon>Spiralia</taxon>
        <taxon>Lophotrochozoa</taxon>
        <taxon>Platyhelminthes</taxon>
        <taxon>Trematoda</taxon>
        <taxon>Digenea</taxon>
        <taxon>Plagiorchiida</taxon>
        <taxon>Echinostomata</taxon>
        <taxon>Echinostomatoidea</taxon>
        <taxon>Echinostomatidae</taxon>
        <taxon>Echinostoma</taxon>
    </lineage>
</organism>
<name>A0A183B4H2_9TREM</name>
<dbReference type="InterPro" id="IPR021644">
    <property type="entry name" value="CAF-1_p150_acidic"/>
</dbReference>
<accession>A0A183B4H2</accession>
<dbReference type="OrthoDB" id="79480at2759"/>
<evidence type="ECO:0000313" key="3">
    <source>
        <dbReference type="EMBL" id="VDP91379.1"/>
    </source>
</evidence>
<proteinExistence type="predicted"/>
<reference evidence="3 4" key="2">
    <citation type="submission" date="2018-11" db="EMBL/GenBank/DDBJ databases">
        <authorList>
            <consortium name="Pathogen Informatics"/>
        </authorList>
    </citation>
    <scope>NUCLEOTIDE SEQUENCE [LARGE SCALE GENOMIC DNA]</scope>
    <source>
        <strain evidence="3 4">Egypt</strain>
    </source>
</reference>
<reference evidence="5" key="1">
    <citation type="submission" date="2016-06" db="UniProtKB">
        <authorList>
            <consortium name="WormBaseParasite"/>
        </authorList>
    </citation>
    <scope>IDENTIFICATION</scope>
</reference>
<evidence type="ECO:0000259" key="2">
    <source>
        <dbReference type="Pfam" id="PF11600"/>
    </source>
</evidence>
<evidence type="ECO:0000313" key="5">
    <source>
        <dbReference type="WBParaSite" id="ECPE_0001414701-mRNA-1"/>
    </source>
</evidence>
<keyword evidence="4" id="KW-1185">Reference proteome</keyword>
<feature type="domain" description="Chromatin assembly factor 1 p150 subunit acidic region" evidence="2">
    <location>
        <begin position="27"/>
        <end position="169"/>
    </location>
</feature>
<dbReference type="Proteomes" id="UP000272942">
    <property type="component" value="Unassembled WGS sequence"/>
</dbReference>
<sequence>MLSVYKPSTFSPQPSNVSKKLLKECQRAHLKAERERIRIQKEYEQEQERKRKILEKEAKLKEKQLKKEEEERQKEEKRLKRLEEQKKRDEEKEAERKRKEEERRKKEEERIQKEQEKKKEEEFKTKREEKQRAVLLGFLVKSETKKDAPTSGPTSCGPFMQFELRKDMRMAPIHRVSGELLEQKRSNLTKLLERWRSGESVDTATVLGLRKFGRTDYLHELRTRQHIPLSSPSTWPTAEQAQE</sequence>
<evidence type="ECO:0000313" key="4">
    <source>
        <dbReference type="Proteomes" id="UP000272942"/>
    </source>
</evidence>
<dbReference type="WBParaSite" id="ECPE_0001414701-mRNA-1">
    <property type="protein sequence ID" value="ECPE_0001414701-mRNA-1"/>
    <property type="gene ID" value="ECPE_0001414701"/>
</dbReference>
<gene>
    <name evidence="3" type="ORF">ECPE_LOCUS14107</name>
</gene>
<dbReference type="AlphaFoldDB" id="A0A183B4H2"/>
<protein>
    <submittedName>
        <fullName evidence="5">Troponin T</fullName>
    </submittedName>
</protein>
<evidence type="ECO:0000256" key="1">
    <source>
        <dbReference type="SAM" id="MobiDB-lite"/>
    </source>
</evidence>